<comment type="caution">
    <text evidence="1">The sequence shown here is derived from an EMBL/GenBank/DDBJ whole genome shotgun (WGS) entry which is preliminary data.</text>
</comment>
<gene>
    <name evidence="1" type="ORF">E6O75_ATG05878</name>
</gene>
<dbReference type="Proteomes" id="UP000298493">
    <property type="component" value="Unassembled WGS sequence"/>
</dbReference>
<reference evidence="1 2" key="1">
    <citation type="submission" date="2019-04" db="EMBL/GenBank/DDBJ databases">
        <title>High contiguity whole genome sequence and gene annotation resource for two Venturia nashicola isolates.</title>
        <authorList>
            <person name="Prokchorchik M."/>
            <person name="Won K."/>
            <person name="Lee Y."/>
            <person name="Choi E.D."/>
            <person name="Segonzac C."/>
            <person name="Sohn K.H."/>
        </authorList>
    </citation>
    <scope>NUCLEOTIDE SEQUENCE [LARGE SCALE GENOMIC DNA]</scope>
    <source>
        <strain evidence="1 2">PRI2</strain>
    </source>
</reference>
<name>A0A4Z1NVU6_9PEZI</name>
<accession>A0A4Z1NVU6</accession>
<protein>
    <submittedName>
        <fullName evidence="1">Uncharacterized protein</fullName>
    </submittedName>
</protein>
<sequence>MQYNIPSDAMSESVYSRSEGGRSASPFAMSFADVEDLATVVDAYGDEEQTIPHSNPGGVPWSDEDKRAMRRIDWDFLCMLDVSQKPDFEQLIQEVLDSRWNRIKDAFLADIKRPDTARDDQKYFDCYDTRIASNDKILDELMLRNAGFDRGVREHIARVVQPGVDLERKSWTRVSTVSKPRTDESKAVVRSLIAVFGDRVIVIVTEAFAETDRNQYVERLGEAATFRAPSGHLAAVAPIIKESRALPISELLFRHIKPALESDENVLDLVWHFNITNPMTRRTILGAHQEMGWGGRCWGRFRADGGGAGNNDQDRKAKEQKEFRNLVVTDNGRSLVWMLSDHREMFRERIKEVYTFPVFAVPGSERFHMVFKLGKVEKVF</sequence>
<keyword evidence="2" id="KW-1185">Reference proteome</keyword>
<proteinExistence type="predicted"/>
<dbReference type="EMBL" id="SNSC02000013">
    <property type="protein sequence ID" value="TID18757.1"/>
    <property type="molecule type" value="Genomic_DNA"/>
</dbReference>
<evidence type="ECO:0000313" key="1">
    <source>
        <dbReference type="EMBL" id="TID18757.1"/>
    </source>
</evidence>
<evidence type="ECO:0000313" key="2">
    <source>
        <dbReference type="Proteomes" id="UP000298493"/>
    </source>
</evidence>
<organism evidence="1 2">
    <name type="scientific">Venturia nashicola</name>
    <dbReference type="NCBI Taxonomy" id="86259"/>
    <lineage>
        <taxon>Eukaryota</taxon>
        <taxon>Fungi</taxon>
        <taxon>Dikarya</taxon>
        <taxon>Ascomycota</taxon>
        <taxon>Pezizomycotina</taxon>
        <taxon>Dothideomycetes</taxon>
        <taxon>Pleosporomycetidae</taxon>
        <taxon>Venturiales</taxon>
        <taxon>Venturiaceae</taxon>
        <taxon>Venturia</taxon>
    </lineage>
</organism>
<dbReference type="AlphaFoldDB" id="A0A4Z1NVU6"/>